<dbReference type="Pfam" id="PF01152">
    <property type="entry name" value="Bac_globin"/>
    <property type="match status" value="1"/>
</dbReference>
<dbReference type="GO" id="GO:0020037">
    <property type="term" value="F:heme binding"/>
    <property type="evidence" value="ECO:0007669"/>
    <property type="project" value="InterPro"/>
</dbReference>
<comment type="caution">
    <text evidence="8">The sequence shown here is derived from an EMBL/GenBank/DDBJ whole genome shotgun (WGS) entry which is preliminary data.</text>
</comment>
<dbReference type="CDD" id="cd00454">
    <property type="entry name" value="TrHb1_N"/>
    <property type="match status" value="1"/>
</dbReference>
<evidence type="ECO:0000256" key="5">
    <source>
        <dbReference type="ARBA" id="ARBA00022723"/>
    </source>
</evidence>
<evidence type="ECO:0000313" key="9">
    <source>
        <dbReference type="Proteomes" id="UP000650467"/>
    </source>
</evidence>
<dbReference type="SUPFAM" id="SSF46458">
    <property type="entry name" value="Globin-like"/>
    <property type="match status" value="1"/>
</dbReference>
<evidence type="ECO:0000256" key="1">
    <source>
        <dbReference type="ARBA" id="ARBA00009660"/>
    </source>
</evidence>
<dbReference type="PIRSF" id="PIRSF002030">
    <property type="entry name" value="Globin_Protozoa/Cyanobacteria"/>
    <property type="match status" value="1"/>
</dbReference>
<evidence type="ECO:0000313" key="8">
    <source>
        <dbReference type="EMBL" id="KAG2423280.1"/>
    </source>
</evidence>
<gene>
    <name evidence="8" type="ORF">HXX76_015429</name>
</gene>
<reference evidence="8" key="1">
    <citation type="journal article" date="2020" name="bioRxiv">
        <title>Comparative genomics of Chlamydomonas.</title>
        <authorList>
            <person name="Craig R.J."/>
            <person name="Hasan A.R."/>
            <person name="Ness R.W."/>
            <person name="Keightley P.D."/>
        </authorList>
    </citation>
    <scope>NUCLEOTIDE SEQUENCE</scope>
    <source>
        <strain evidence="8">SAG 7.73</strain>
    </source>
</reference>
<feature type="binding site" description="proximal binding residue" evidence="7">
    <location>
        <position position="77"/>
    </location>
    <ligand>
        <name>heme</name>
        <dbReference type="ChEBI" id="CHEBI:30413"/>
    </ligand>
    <ligandPart>
        <name>Fe</name>
        <dbReference type="ChEBI" id="CHEBI:18248"/>
    </ligandPart>
</feature>
<keyword evidence="9" id="KW-1185">Reference proteome</keyword>
<dbReference type="GO" id="GO:0019825">
    <property type="term" value="F:oxygen binding"/>
    <property type="evidence" value="ECO:0007669"/>
    <property type="project" value="InterPro"/>
</dbReference>
<keyword evidence="5 7" id="KW-0479">Metal-binding</keyword>
<keyword evidence="6 7" id="KW-0408">Iron</keyword>
<evidence type="ECO:0008006" key="10">
    <source>
        <dbReference type="Google" id="ProtNLM"/>
    </source>
</evidence>
<keyword evidence="3" id="KW-0813">Transport</keyword>
<dbReference type="InterPro" id="IPR012292">
    <property type="entry name" value="Globin/Proto"/>
</dbReference>
<name>A0A835VPU1_CHLIN</name>
<dbReference type="OrthoDB" id="514183at2759"/>
<dbReference type="InterPro" id="IPR009050">
    <property type="entry name" value="Globin-like_sf"/>
</dbReference>
<dbReference type="Proteomes" id="UP000650467">
    <property type="component" value="Unassembled WGS sequence"/>
</dbReference>
<dbReference type="Gene3D" id="1.10.490.10">
    <property type="entry name" value="Globins"/>
    <property type="match status" value="1"/>
</dbReference>
<comment type="subunit">
    <text evidence="2">Homodimer.</text>
</comment>
<keyword evidence="4 7" id="KW-0349">Heme</keyword>
<dbReference type="EMBL" id="JAEHOC010000082">
    <property type="protein sequence ID" value="KAG2423280.1"/>
    <property type="molecule type" value="Genomic_DNA"/>
</dbReference>
<evidence type="ECO:0000256" key="7">
    <source>
        <dbReference type="PIRSR" id="PIRSR002030-1"/>
    </source>
</evidence>
<comment type="similarity">
    <text evidence="1">Belongs to the truncated hemoglobin family. Group I subfamily.</text>
</comment>
<accession>A0A835VPU1</accession>
<proteinExistence type="inferred from homology"/>
<dbReference type="InterPro" id="IPR016339">
    <property type="entry name" value="Hemoglobin_trunc_I"/>
</dbReference>
<sequence>MATATAAADSLYSRMGGEAAVEKAVDVFYHKILADAELAPFFASVDMKKQIRKQVAFMTYVFGGSGAYEGRDLGASHSRLIREQGMNHHHFDLVAGHLDATLQELGVAQDLKNEAMAIVASARPLIFGPAEAGAATA</sequence>
<evidence type="ECO:0000256" key="3">
    <source>
        <dbReference type="ARBA" id="ARBA00022448"/>
    </source>
</evidence>
<organism evidence="8 9">
    <name type="scientific">Chlamydomonas incerta</name>
    <dbReference type="NCBI Taxonomy" id="51695"/>
    <lineage>
        <taxon>Eukaryota</taxon>
        <taxon>Viridiplantae</taxon>
        <taxon>Chlorophyta</taxon>
        <taxon>core chlorophytes</taxon>
        <taxon>Chlorophyceae</taxon>
        <taxon>CS clade</taxon>
        <taxon>Chlamydomonadales</taxon>
        <taxon>Chlamydomonadaceae</taxon>
        <taxon>Chlamydomonas</taxon>
    </lineage>
</organism>
<evidence type="ECO:0000256" key="4">
    <source>
        <dbReference type="ARBA" id="ARBA00022617"/>
    </source>
</evidence>
<comment type="cofactor">
    <cofactor evidence="7">
        <name>heme</name>
        <dbReference type="ChEBI" id="CHEBI:30413"/>
    </cofactor>
    <text evidence="7">Binds 1 heme group per subunit.</text>
</comment>
<dbReference type="AlphaFoldDB" id="A0A835VPU1"/>
<evidence type="ECO:0000256" key="2">
    <source>
        <dbReference type="ARBA" id="ARBA00011738"/>
    </source>
</evidence>
<protein>
    <recommendedName>
        <fullName evidence="10">Group 1 truncated hemoglobin</fullName>
    </recommendedName>
</protein>
<dbReference type="FunFam" id="1.10.490.10:FF:000010">
    <property type="entry name" value="Group 1 truncated hemoglobin"/>
    <property type="match status" value="1"/>
</dbReference>
<dbReference type="GO" id="GO:0046872">
    <property type="term" value="F:metal ion binding"/>
    <property type="evidence" value="ECO:0007669"/>
    <property type="project" value="UniProtKB-KW"/>
</dbReference>
<dbReference type="InterPro" id="IPR001486">
    <property type="entry name" value="Hemoglobin_trunc"/>
</dbReference>
<evidence type="ECO:0000256" key="6">
    <source>
        <dbReference type="ARBA" id="ARBA00023004"/>
    </source>
</evidence>